<accession>A0ABQ0PEM7</accession>
<dbReference type="Proteomes" id="UP001060895">
    <property type="component" value="Unassembled WGS sequence"/>
</dbReference>
<feature type="domain" description="DUF4214" evidence="1">
    <location>
        <begin position="17"/>
        <end position="66"/>
    </location>
</feature>
<organism evidence="2 3">
    <name type="scientific">Gluconacetobacter sacchari DSM 12717</name>
    <dbReference type="NCBI Taxonomy" id="1307940"/>
    <lineage>
        <taxon>Bacteria</taxon>
        <taxon>Pseudomonadati</taxon>
        <taxon>Pseudomonadota</taxon>
        <taxon>Alphaproteobacteria</taxon>
        <taxon>Acetobacterales</taxon>
        <taxon>Acetobacteraceae</taxon>
        <taxon>Gluconacetobacter</taxon>
    </lineage>
</organism>
<proteinExistence type="predicted"/>
<gene>
    <name evidence="2" type="ORF">AA12717_3516</name>
</gene>
<dbReference type="EMBL" id="BAQP01000399">
    <property type="protein sequence ID" value="GBQ30496.1"/>
    <property type="molecule type" value="Genomic_DNA"/>
</dbReference>
<protein>
    <recommendedName>
        <fullName evidence="1">DUF4214 domain-containing protein</fullName>
    </recommendedName>
</protein>
<name>A0ABQ0PEM7_9PROT</name>
<dbReference type="Pfam" id="PF13946">
    <property type="entry name" value="DUF4214"/>
    <property type="match status" value="1"/>
</dbReference>
<comment type="caution">
    <text evidence="2">The sequence shown here is derived from an EMBL/GenBank/DDBJ whole genome shotgun (WGS) entry which is preliminary data.</text>
</comment>
<keyword evidence="3" id="KW-1185">Reference proteome</keyword>
<evidence type="ECO:0000259" key="1">
    <source>
        <dbReference type="Pfam" id="PF13946"/>
    </source>
</evidence>
<sequence>MTASQVRQDIAHSQKAQNNINTIYQLVLGRNVEPEGLNANEDALASGQTLNDILFKTSHSTEATNQVTNFLNNTIGEVSDDLVNAGQTMLTSITQAYATIKNYTSDQLQAAANGYQTAFSTAGNVLDSLMPKTQSQWIGLAATMAVMVTPVGETVAAASLLAVGGEKLLATALDAELDTATVYSAVRVSVSGATAEASATFDELAAFDPQASGTTLQLDANTTVTQVASTKYQKENLNFSGGNEAAVETLFRKLTGYTGNLDNAKVASFGNGGVVYAVATPRGVVSLRNVSASGKYWTIEFSPLLSNGVKKVKFDF</sequence>
<reference evidence="2" key="1">
    <citation type="submission" date="2013-04" db="EMBL/GenBank/DDBJ databases">
        <title>The genome sequencing project of 58 acetic acid bacteria.</title>
        <authorList>
            <person name="Okamoto-Kainuma A."/>
            <person name="Ishikawa M."/>
            <person name="Umino S."/>
            <person name="Koizumi Y."/>
            <person name="Shiwa Y."/>
            <person name="Yoshikawa H."/>
            <person name="Matsutani M."/>
            <person name="Matsushita K."/>
        </authorList>
    </citation>
    <scope>NUCLEOTIDE SEQUENCE</scope>
    <source>
        <strain evidence="2">DSM 12717</strain>
    </source>
</reference>
<dbReference type="InterPro" id="IPR025282">
    <property type="entry name" value="DUF4214"/>
</dbReference>
<evidence type="ECO:0000313" key="2">
    <source>
        <dbReference type="EMBL" id="GBQ30496.1"/>
    </source>
</evidence>
<evidence type="ECO:0000313" key="3">
    <source>
        <dbReference type="Proteomes" id="UP001060895"/>
    </source>
</evidence>